<dbReference type="PANTHER" id="PTHR11362:SF148">
    <property type="entry name" value="CARBOXYPEPTIDASE Y INHIBITOR"/>
    <property type="match status" value="1"/>
</dbReference>
<dbReference type="GO" id="GO:0046578">
    <property type="term" value="P:regulation of Ras protein signal transduction"/>
    <property type="evidence" value="ECO:0007669"/>
    <property type="project" value="TreeGrafter"/>
</dbReference>
<proteinExistence type="predicted"/>
<reference evidence="1" key="1">
    <citation type="journal article" date="2021" name="Nat. Commun.">
        <title>Genetic determinants of endophytism in the Arabidopsis root mycobiome.</title>
        <authorList>
            <person name="Mesny F."/>
            <person name="Miyauchi S."/>
            <person name="Thiergart T."/>
            <person name="Pickel B."/>
            <person name="Atanasova L."/>
            <person name="Karlsson M."/>
            <person name="Huettel B."/>
            <person name="Barry K.W."/>
            <person name="Haridas S."/>
            <person name="Chen C."/>
            <person name="Bauer D."/>
            <person name="Andreopoulos W."/>
            <person name="Pangilinan J."/>
            <person name="LaButti K."/>
            <person name="Riley R."/>
            <person name="Lipzen A."/>
            <person name="Clum A."/>
            <person name="Drula E."/>
            <person name="Henrissat B."/>
            <person name="Kohler A."/>
            <person name="Grigoriev I.V."/>
            <person name="Martin F.M."/>
            <person name="Hacquard S."/>
        </authorList>
    </citation>
    <scope>NUCLEOTIDE SEQUENCE</scope>
    <source>
        <strain evidence="1">MPI-CAGE-CH-0235</strain>
    </source>
</reference>
<gene>
    <name evidence="1" type="ORF">B0I35DRAFT_64068</name>
</gene>
<name>A0A8K0SQM9_9HYPO</name>
<dbReference type="EMBL" id="JAGPNK010000011">
    <property type="protein sequence ID" value="KAH7311420.1"/>
    <property type="molecule type" value="Genomic_DNA"/>
</dbReference>
<dbReference type="AlphaFoldDB" id="A0A8K0SQM9"/>
<sequence length="189" mass="21008">MMHAEIIPTVIDDFQPSLALDVEWDKAEASLGNTLKVKKVQDQPDFSLRPGHADASSHCRSNMTFVITLTDPDAPSRDDPKWAEMCHFIAAGLPLSPSDSDSCSEIRLGGLEDIMPYKAPGPPPKTGKHRYVFLVFVPRNGTADRLHLSKPADRQHWGFGEGHGVRDWADENGLWPVAANFFYAKNKKQ</sequence>
<accession>A0A8K0SQM9</accession>
<dbReference type="Proteomes" id="UP000813444">
    <property type="component" value="Unassembled WGS sequence"/>
</dbReference>
<dbReference type="OrthoDB" id="2506647at2759"/>
<dbReference type="InterPro" id="IPR035810">
    <property type="entry name" value="PEBP_euk"/>
</dbReference>
<comment type="caution">
    <text evidence="1">The sequence shown here is derived from an EMBL/GenBank/DDBJ whole genome shotgun (WGS) entry which is preliminary data.</text>
</comment>
<evidence type="ECO:0000313" key="1">
    <source>
        <dbReference type="EMBL" id="KAH7311420.1"/>
    </source>
</evidence>
<dbReference type="GO" id="GO:0005543">
    <property type="term" value="F:phospholipid binding"/>
    <property type="evidence" value="ECO:0007669"/>
    <property type="project" value="TreeGrafter"/>
</dbReference>
<keyword evidence="2" id="KW-1185">Reference proteome</keyword>
<dbReference type="InterPro" id="IPR008914">
    <property type="entry name" value="PEBP"/>
</dbReference>
<dbReference type="GO" id="GO:0030414">
    <property type="term" value="F:peptidase inhibitor activity"/>
    <property type="evidence" value="ECO:0007669"/>
    <property type="project" value="TreeGrafter"/>
</dbReference>
<evidence type="ECO:0000313" key="2">
    <source>
        <dbReference type="Proteomes" id="UP000813444"/>
    </source>
</evidence>
<dbReference type="PANTHER" id="PTHR11362">
    <property type="entry name" value="PHOSPHATIDYLETHANOLAMINE-BINDING PROTEIN"/>
    <property type="match status" value="1"/>
</dbReference>
<dbReference type="CDD" id="cd00866">
    <property type="entry name" value="PEBP_euk"/>
    <property type="match status" value="1"/>
</dbReference>
<organism evidence="1 2">
    <name type="scientific">Stachybotrys elegans</name>
    <dbReference type="NCBI Taxonomy" id="80388"/>
    <lineage>
        <taxon>Eukaryota</taxon>
        <taxon>Fungi</taxon>
        <taxon>Dikarya</taxon>
        <taxon>Ascomycota</taxon>
        <taxon>Pezizomycotina</taxon>
        <taxon>Sordariomycetes</taxon>
        <taxon>Hypocreomycetidae</taxon>
        <taxon>Hypocreales</taxon>
        <taxon>Stachybotryaceae</taxon>
        <taxon>Stachybotrys</taxon>
    </lineage>
</organism>
<protein>
    <submittedName>
        <fullName evidence="1">Phosphatidylethanolamine-binding protein</fullName>
    </submittedName>
</protein>
<dbReference type="SUPFAM" id="SSF49777">
    <property type="entry name" value="PEBP-like"/>
    <property type="match status" value="1"/>
</dbReference>
<dbReference type="InterPro" id="IPR036610">
    <property type="entry name" value="PEBP-like_sf"/>
</dbReference>
<dbReference type="Gene3D" id="3.90.280.10">
    <property type="entry name" value="PEBP-like"/>
    <property type="match status" value="1"/>
</dbReference>
<dbReference type="Pfam" id="PF01161">
    <property type="entry name" value="PBP"/>
    <property type="match status" value="1"/>
</dbReference>
<dbReference type="GO" id="GO:0030162">
    <property type="term" value="P:regulation of proteolysis"/>
    <property type="evidence" value="ECO:0007669"/>
    <property type="project" value="TreeGrafter"/>
</dbReference>